<gene>
    <name evidence="4" type="ORF">KLDO_g512</name>
</gene>
<sequence length="247" mass="27125">MVLEATVLVVDNSEYARNGDFPRTRFVAQVDSVEYIFQAKRNSNPENTVGLVSAAEANPKVLSTFTNEFGKILSGLHDISIGGSVHFSTAIQIAALTLKHRQNRVQRQRIIIFVCSPITEDRQDIIKIAKKLKKNSIAVDVISFGEADTNADILEEFVETVNSGQEDGKSTLLNVNAGPKLLYEHVAASPVVLEGPAAEAGFSMGGNDEFMDFGVDPSLDPELAMALRLSMQEEQERQERVRQNSTE</sequence>
<dbReference type="OrthoDB" id="1731724at2759"/>
<reference evidence="4 5" key="1">
    <citation type="submission" date="2014-03" db="EMBL/GenBank/DDBJ databases">
        <title>The genome of Kluyveromyces dobzhanskii.</title>
        <authorList>
            <person name="Nystedt B."/>
            <person name="Astrom S."/>
        </authorList>
    </citation>
    <scope>NUCLEOTIDE SEQUENCE [LARGE SCALE GENOMIC DNA]</scope>
    <source>
        <strain evidence="4 5">CBS 2104</strain>
    </source>
</reference>
<dbReference type="InterPro" id="IPR036465">
    <property type="entry name" value="vWFA_dom_sf"/>
</dbReference>
<evidence type="ECO:0000256" key="1">
    <source>
        <dbReference type="ARBA" id="ARBA00005574"/>
    </source>
</evidence>
<keyword evidence="5" id="KW-1185">Reference proteome</keyword>
<dbReference type="PANTHER" id="PTHR10223:SF0">
    <property type="entry name" value="26S PROTEASOME NON-ATPASE REGULATORY SUBUNIT 4"/>
    <property type="match status" value="1"/>
</dbReference>
<dbReference type="FunFam" id="3.40.50.410:FF:000005">
    <property type="entry name" value="26S proteasome non-ATPase regulatory subunit 4"/>
    <property type="match status" value="1"/>
</dbReference>
<dbReference type="SUPFAM" id="SSF53300">
    <property type="entry name" value="vWA-like"/>
    <property type="match status" value="1"/>
</dbReference>
<dbReference type="PANTHER" id="PTHR10223">
    <property type="entry name" value="26S PROTEASOME NON-ATPASE REGULATORY SUBUNIT 4"/>
    <property type="match status" value="1"/>
</dbReference>
<evidence type="ECO:0000313" key="4">
    <source>
        <dbReference type="EMBL" id="CDO92189.1"/>
    </source>
</evidence>
<keyword evidence="2" id="KW-0647">Proteasome</keyword>
<dbReference type="Proteomes" id="UP000031516">
    <property type="component" value="Unassembled WGS sequence"/>
</dbReference>
<evidence type="ECO:0000259" key="3">
    <source>
        <dbReference type="PROSITE" id="PS50234"/>
    </source>
</evidence>
<evidence type="ECO:0000256" key="2">
    <source>
        <dbReference type="ARBA" id="ARBA00022942"/>
    </source>
</evidence>
<proteinExistence type="inferred from homology"/>
<dbReference type="InterPro" id="IPR027040">
    <property type="entry name" value="PSMD4"/>
</dbReference>
<feature type="domain" description="VWFA" evidence="3">
    <location>
        <begin position="5"/>
        <end position="191"/>
    </location>
</feature>
<dbReference type="GO" id="GO:0008540">
    <property type="term" value="C:proteasome regulatory particle, base subcomplex"/>
    <property type="evidence" value="ECO:0007669"/>
    <property type="project" value="TreeGrafter"/>
</dbReference>
<accession>A0A0A8L1X4</accession>
<dbReference type="GO" id="GO:0005634">
    <property type="term" value="C:nucleus"/>
    <property type="evidence" value="ECO:0007669"/>
    <property type="project" value="TreeGrafter"/>
</dbReference>
<comment type="caution">
    <text evidence="4">The sequence shown here is derived from an EMBL/GenBank/DDBJ whole genome shotgun (WGS) entry which is preliminary data.</text>
</comment>
<dbReference type="AlphaFoldDB" id="A0A0A8L1X4"/>
<dbReference type="Gene3D" id="3.40.50.410">
    <property type="entry name" value="von Willebrand factor, type A domain"/>
    <property type="match status" value="1"/>
</dbReference>
<name>A0A0A8L1X4_9SACH</name>
<dbReference type="InterPro" id="IPR003903">
    <property type="entry name" value="UIM_dom"/>
</dbReference>
<dbReference type="Pfam" id="PF13519">
    <property type="entry name" value="VWA_2"/>
    <property type="match status" value="1"/>
</dbReference>
<dbReference type="EMBL" id="CCBQ010000012">
    <property type="protein sequence ID" value="CDO92189.1"/>
    <property type="molecule type" value="Genomic_DNA"/>
</dbReference>
<dbReference type="PROSITE" id="PS50234">
    <property type="entry name" value="VWFA"/>
    <property type="match status" value="1"/>
</dbReference>
<dbReference type="Gene3D" id="1.10.287.3990">
    <property type="match status" value="1"/>
</dbReference>
<dbReference type="PROSITE" id="PS50330">
    <property type="entry name" value="UIM"/>
    <property type="match status" value="1"/>
</dbReference>
<evidence type="ECO:0000313" key="5">
    <source>
        <dbReference type="Proteomes" id="UP000031516"/>
    </source>
</evidence>
<comment type="similarity">
    <text evidence="1">Belongs to the proteasome subunit S5A family.</text>
</comment>
<dbReference type="GO" id="GO:0036435">
    <property type="term" value="F:K48-linked polyubiquitin modification-dependent protein binding"/>
    <property type="evidence" value="ECO:0007669"/>
    <property type="project" value="UniProtKB-ARBA"/>
</dbReference>
<dbReference type="InterPro" id="IPR002035">
    <property type="entry name" value="VWF_A"/>
</dbReference>
<dbReference type="GO" id="GO:0043161">
    <property type="term" value="P:proteasome-mediated ubiquitin-dependent protein catabolic process"/>
    <property type="evidence" value="ECO:0007669"/>
    <property type="project" value="TreeGrafter"/>
</dbReference>
<dbReference type="SMART" id="SM00327">
    <property type="entry name" value="VWA"/>
    <property type="match status" value="1"/>
</dbReference>
<organism evidence="4 5">
    <name type="scientific">Kluyveromyces dobzhanskii CBS 2104</name>
    <dbReference type="NCBI Taxonomy" id="1427455"/>
    <lineage>
        <taxon>Eukaryota</taxon>
        <taxon>Fungi</taxon>
        <taxon>Dikarya</taxon>
        <taxon>Ascomycota</taxon>
        <taxon>Saccharomycotina</taxon>
        <taxon>Saccharomycetes</taxon>
        <taxon>Saccharomycetales</taxon>
        <taxon>Saccharomycetaceae</taxon>
        <taxon>Kluyveromyces</taxon>
    </lineage>
</organism>
<dbReference type="GO" id="GO:0005829">
    <property type="term" value="C:cytosol"/>
    <property type="evidence" value="ECO:0007669"/>
    <property type="project" value="TreeGrafter"/>
</dbReference>
<protein>
    <submittedName>
        <fullName evidence="4">WGS project CCBQ000000000 data, contig 00016</fullName>
    </submittedName>
</protein>